<sequence>MSLIKKFRAAHPGVRFSVLPKADDRLASAVLGLQADLALMAAPERAELEVVGHAVQPMQLLVAREAAQGRTELGLGDLSNFDLILPPPGHALRRHLEHRINQQRARLTPALETTAPMPPQGDERPSAQLCLAAMVDTGFLRSHDATLLPLARMPASEIALCKAPERGLSVAAGKFAMELSAGLSAA</sequence>
<organism evidence="2 3">
    <name type="scientific">Actibacterium atlanticum</name>
    <dbReference type="NCBI Taxonomy" id="1461693"/>
    <lineage>
        <taxon>Bacteria</taxon>
        <taxon>Pseudomonadati</taxon>
        <taxon>Pseudomonadota</taxon>
        <taxon>Alphaproteobacteria</taxon>
        <taxon>Rhodobacterales</taxon>
        <taxon>Roseobacteraceae</taxon>
        <taxon>Actibacterium</taxon>
    </lineage>
</organism>
<dbReference type="InterPro" id="IPR005119">
    <property type="entry name" value="LysR_subst-bd"/>
</dbReference>
<accession>A0A058ZIE1</accession>
<comment type="caution">
    <text evidence="2">The sequence shown here is derived from an EMBL/GenBank/DDBJ whole genome shotgun (WGS) entry which is preliminary data.</text>
</comment>
<keyword evidence="3" id="KW-1185">Reference proteome</keyword>
<dbReference type="GO" id="GO:0006355">
    <property type="term" value="P:regulation of DNA-templated transcription"/>
    <property type="evidence" value="ECO:0007669"/>
    <property type="project" value="TreeGrafter"/>
</dbReference>
<gene>
    <name evidence="2" type="ORF">ATO10_14374</name>
</gene>
<dbReference type="PANTHER" id="PTHR30419">
    <property type="entry name" value="HTH-TYPE TRANSCRIPTIONAL REGULATOR YBHD"/>
    <property type="match status" value="1"/>
</dbReference>
<dbReference type="EMBL" id="AQQY01000012">
    <property type="protein sequence ID" value="KCV80995.1"/>
    <property type="molecule type" value="Genomic_DNA"/>
</dbReference>
<dbReference type="GO" id="GO:0005829">
    <property type="term" value="C:cytosol"/>
    <property type="evidence" value="ECO:0007669"/>
    <property type="project" value="TreeGrafter"/>
</dbReference>
<dbReference type="CDD" id="cd05466">
    <property type="entry name" value="PBP2_LTTR_substrate"/>
    <property type="match status" value="1"/>
</dbReference>
<evidence type="ECO:0000313" key="2">
    <source>
        <dbReference type="EMBL" id="KCV80995.1"/>
    </source>
</evidence>
<dbReference type="InterPro" id="IPR050950">
    <property type="entry name" value="HTH-type_LysR_regulators"/>
</dbReference>
<feature type="domain" description="LysR substrate-binding" evidence="1">
    <location>
        <begin position="2"/>
        <end position="114"/>
    </location>
</feature>
<reference evidence="2 3" key="1">
    <citation type="submission" date="2013-04" db="EMBL/GenBank/DDBJ databases">
        <title>Shimia sp. 22II-S11-Z10 Genome Sequencing.</title>
        <authorList>
            <person name="Lai Q."/>
            <person name="Li G."/>
            <person name="Shao Z."/>
        </authorList>
    </citation>
    <scope>NUCLEOTIDE SEQUENCE [LARGE SCALE GENOMIC DNA]</scope>
    <source>
        <strain evidence="3">22II-S11-Z10</strain>
    </source>
</reference>
<dbReference type="SUPFAM" id="SSF53850">
    <property type="entry name" value="Periplasmic binding protein-like II"/>
    <property type="match status" value="1"/>
</dbReference>
<evidence type="ECO:0000259" key="1">
    <source>
        <dbReference type="Pfam" id="PF03466"/>
    </source>
</evidence>
<name>A0A058ZIE1_9RHOB</name>
<proteinExistence type="predicted"/>
<dbReference type="Gene3D" id="3.40.190.290">
    <property type="match status" value="1"/>
</dbReference>
<dbReference type="Pfam" id="PF03466">
    <property type="entry name" value="LysR_substrate"/>
    <property type="match status" value="1"/>
</dbReference>
<evidence type="ECO:0000313" key="3">
    <source>
        <dbReference type="Proteomes" id="UP000024836"/>
    </source>
</evidence>
<dbReference type="AlphaFoldDB" id="A0A058ZIE1"/>
<dbReference type="Proteomes" id="UP000024836">
    <property type="component" value="Unassembled WGS sequence"/>
</dbReference>
<protein>
    <submittedName>
        <fullName evidence="2">LysR family transcriptional regulator</fullName>
    </submittedName>
</protein>